<name>A0A2J7ZNU0_9CHLO</name>
<accession>A0A2J7ZNU0</accession>
<dbReference type="Proteomes" id="UP000236333">
    <property type="component" value="Unassembled WGS sequence"/>
</dbReference>
<evidence type="ECO:0000313" key="2">
    <source>
        <dbReference type="Proteomes" id="UP000236333"/>
    </source>
</evidence>
<feature type="non-terminal residue" evidence="1">
    <location>
        <position position="1"/>
    </location>
</feature>
<dbReference type="EMBL" id="PGGS01000759">
    <property type="protein sequence ID" value="PNH01932.1"/>
    <property type="molecule type" value="Genomic_DNA"/>
</dbReference>
<sequence length="407" mass="40202">VFQYGELGIVVRPGAKVHAVGGWEEEGGSPRPHAGQERLRAGDLIVSVGSRRLPAGANVGEALVQALRDEATAAAAGGQAGEAAAALAEVKMTVLRPAGAGDEAAGGGSSVFPASPAAAARQAVLQMDALDLLMYDVVVCQNAAVGYRRPADVWEAAAMTGRELTSWMGAVLDCWRQALSAATGSDAAAAAGSSLPSSGGAVSAPPQMVGPLGLVASAAAAVAADRASRAPSCVCDGGSAETAAAAGAQAGGAVDLQLYDDTLRHPHPLLLLGAQLNLQLLPLGISSRRGGGCGAKLQRYPRPRTLGAAGCGGGGRQGSLGQQRSDRLSAALLGSGLLVAGWVAALSLSDLVGLMDRGADRLAAALSPSAATSGGAQSPRTRVALQLSSASASSAAADSEWEQLAAA</sequence>
<evidence type="ECO:0000313" key="1">
    <source>
        <dbReference type="EMBL" id="PNH01932.1"/>
    </source>
</evidence>
<reference evidence="1 2" key="1">
    <citation type="journal article" date="2017" name="Mol. Biol. Evol.">
        <title>The 4-celled Tetrabaena socialis nuclear genome reveals the essential components for genetic control of cell number at the origin of multicellularity in the volvocine lineage.</title>
        <authorList>
            <person name="Featherston J."/>
            <person name="Arakaki Y."/>
            <person name="Hanschen E.R."/>
            <person name="Ferris P.J."/>
            <person name="Michod R.E."/>
            <person name="Olson B.J.S.C."/>
            <person name="Nozaki H."/>
            <person name="Durand P.M."/>
        </authorList>
    </citation>
    <scope>NUCLEOTIDE SEQUENCE [LARGE SCALE GENOMIC DNA]</scope>
    <source>
        <strain evidence="1 2">NIES-571</strain>
    </source>
</reference>
<keyword evidence="2" id="KW-1185">Reference proteome</keyword>
<protein>
    <submittedName>
        <fullName evidence="1">Uncharacterized protein</fullName>
    </submittedName>
</protein>
<organism evidence="1 2">
    <name type="scientific">Tetrabaena socialis</name>
    <dbReference type="NCBI Taxonomy" id="47790"/>
    <lineage>
        <taxon>Eukaryota</taxon>
        <taxon>Viridiplantae</taxon>
        <taxon>Chlorophyta</taxon>
        <taxon>core chlorophytes</taxon>
        <taxon>Chlorophyceae</taxon>
        <taxon>CS clade</taxon>
        <taxon>Chlamydomonadales</taxon>
        <taxon>Tetrabaenaceae</taxon>
        <taxon>Tetrabaena</taxon>
    </lineage>
</organism>
<comment type="caution">
    <text evidence="1">The sequence shown here is derived from an EMBL/GenBank/DDBJ whole genome shotgun (WGS) entry which is preliminary data.</text>
</comment>
<proteinExistence type="predicted"/>
<dbReference type="AlphaFoldDB" id="A0A2J7ZNU0"/>
<dbReference type="OrthoDB" id="551588at2759"/>
<gene>
    <name evidence="1" type="ORF">TSOC_012136</name>
</gene>